<dbReference type="EMBL" id="CM055728">
    <property type="protein sequence ID" value="KAJ8016496.1"/>
    <property type="molecule type" value="Genomic_DNA"/>
</dbReference>
<keyword evidence="2" id="KW-1185">Reference proteome</keyword>
<organism evidence="1 2">
    <name type="scientific">Dallia pectoralis</name>
    <name type="common">Alaska blackfish</name>
    <dbReference type="NCBI Taxonomy" id="75939"/>
    <lineage>
        <taxon>Eukaryota</taxon>
        <taxon>Metazoa</taxon>
        <taxon>Chordata</taxon>
        <taxon>Craniata</taxon>
        <taxon>Vertebrata</taxon>
        <taxon>Euteleostomi</taxon>
        <taxon>Actinopterygii</taxon>
        <taxon>Neopterygii</taxon>
        <taxon>Teleostei</taxon>
        <taxon>Protacanthopterygii</taxon>
        <taxon>Esociformes</taxon>
        <taxon>Umbridae</taxon>
        <taxon>Dallia</taxon>
    </lineage>
</organism>
<protein>
    <submittedName>
        <fullName evidence="1">Uncharacterized protein</fullName>
    </submittedName>
</protein>
<comment type="caution">
    <text evidence="1">The sequence shown here is derived from an EMBL/GenBank/DDBJ whole genome shotgun (WGS) entry which is preliminary data.</text>
</comment>
<evidence type="ECO:0000313" key="2">
    <source>
        <dbReference type="Proteomes" id="UP001157502"/>
    </source>
</evidence>
<evidence type="ECO:0000313" key="1">
    <source>
        <dbReference type="EMBL" id="KAJ8016496.1"/>
    </source>
</evidence>
<sequence length="148" mass="16236">MAKATILWALLILLCQQMLVAGHVLGRPYPASDLVQLKNLLERFEETMALVNIAENHAVDYEGLNPESEPSQNYPGWDMAPEAPKRPVLSDIQQPTSDESYSGALSQRNWRKDLLMASRSKAVSGCFGGRMDRIGTSSGLGCSPKRSS</sequence>
<dbReference type="Proteomes" id="UP001157502">
    <property type="component" value="Chromosome 1"/>
</dbReference>
<gene>
    <name evidence="1" type="ORF">DPEC_G00007830</name>
</gene>
<accession>A0ACC2HKF3</accession>
<name>A0ACC2HKF3_DALPE</name>
<proteinExistence type="predicted"/>
<reference evidence="1" key="1">
    <citation type="submission" date="2021-05" db="EMBL/GenBank/DDBJ databases">
        <authorList>
            <person name="Pan Q."/>
            <person name="Jouanno E."/>
            <person name="Zahm M."/>
            <person name="Klopp C."/>
            <person name="Cabau C."/>
            <person name="Louis A."/>
            <person name="Berthelot C."/>
            <person name="Parey E."/>
            <person name="Roest Crollius H."/>
            <person name="Montfort J."/>
            <person name="Robinson-Rechavi M."/>
            <person name="Bouchez O."/>
            <person name="Lampietro C."/>
            <person name="Lopez Roques C."/>
            <person name="Donnadieu C."/>
            <person name="Postlethwait J."/>
            <person name="Bobe J."/>
            <person name="Dillon D."/>
            <person name="Chandos A."/>
            <person name="von Hippel F."/>
            <person name="Guiguen Y."/>
        </authorList>
    </citation>
    <scope>NUCLEOTIDE SEQUENCE</scope>
    <source>
        <strain evidence="1">YG-Jan2019</strain>
    </source>
</reference>